<feature type="compositionally biased region" description="Pro residues" evidence="1">
    <location>
        <begin position="149"/>
        <end position="187"/>
    </location>
</feature>
<feature type="transmembrane region" description="Helical" evidence="2">
    <location>
        <begin position="257"/>
        <end position="278"/>
    </location>
</feature>
<keyword evidence="2" id="KW-1133">Transmembrane helix</keyword>
<sequence>MGLNAKLRFLVSTIALWLMIQGVPVSVSESLLHTEFEIGTEALARRSGGRSRGGSFGSSSPSRSSGSRSRSRGSSSSGGSSRSRSSGSSSRSRSSGSSSRSTPSLQKTPTSGSSSTQSKPKPSASQSPSNRGSSTGGRVRGGSFASPKPSAPPSTAPRSTPTPPPVRSAPPPPRPVIPVPVPVPVPLPISGDRPIAEDITPRTDPPPSSSAPPPSSSNFESSEPLNHAPAATHSDRQSDGATAGAVYASRRTSRSNWIGFLFWLLIIGGGVLIAYLIFSRRSRGNELENDIVTVSKLQVALLAPEGDLQGQLTELTVKGDTESQEGLVDMLQEGALALMRRSDRWSYVASSSQTVNSREEAQQVFEQLSLEERSKFTAETLVNVNGSVQERLATLSQELSDPGSYVVVTLLVGTADDQPLFKDIQTSEALRETLGRLGAISPEYLMVFELLWSPQEEQANLSSDELLTSYSHMIPL</sequence>
<keyword evidence="2" id="KW-0472">Membrane</keyword>
<organism evidence="3 4">
    <name type="scientific">Roseofilum halophilum BLCC-M91</name>
    <dbReference type="NCBI Taxonomy" id="3022259"/>
    <lineage>
        <taxon>Bacteria</taxon>
        <taxon>Bacillati</taxon>
        <taxon>Cyanobacteriota</taxon>
        <taxon>Cyanophyceae</taxon>
        <taxon>Desertifilales</taxon>
        <taxon>Desertifilaceae</taxon>
        <taxon>Roseofilum</taxon>
        <taxon>Roseofilum halophilum</taxon>
    </lineage>
</organism>
<feature type="region of interest" description="Disordered" evidence="1">
    <location>
        <begin position="43"/>
        <end position="240"/>
    </location>
</feature>
<evidence type="ECO:0000256" key="1">
    <source>
        <dbReference type="SAM" id="MobiDB-lite"/>
    </source>
</evidence>
<name>A0ABT7BG90_9CYAN</name>
<keyword evidence="4" id="KW-1185">Reference proteome</keyword>
<keyword evidence="2" id="KW-0812">Transmembrane</keyword>
<dbReference type="Proteomes" id="UP001231370">
    <property type="component" value="Unassembled WGS sequence"/>
</dbReference>
<dbReference type="RefSeq" id="WP_283760934.1">
    <property type="nucleotide sequence ID" value="NZ_JAQPOK010000012.1"/>
</dbReference>
<protein>
    <submittedName>
        <fullName evidence="3">DUF1517 domain-containing protein</fullName>
    </submittedName>
</protein>
<reference evidence="3 4" key="1">
    <citation type="submission" date="2023-01" db="EMBL/GenBank/DDBJ databases">
        <title>Novel diversity within Roseofilum (Cyanobacteria; Desertifilaceae) from marine benthic mats with descriptions of four novel species.</title>
        <authorList>
            <person name="Wang Y."/>
            <person name="Berthold D.E."/>
            <person name="Hu J."/>
            <person name="Lefler F.W."/>
            <person name="Laughinghouse H.D. IV."/>
        </authorList>
    </citation>
    <scope>NUCLEOTIDE SEQUENCE [LARGE SCALE GENOMIC DNA]</scope>
    <source>
        <strain evidence="3 4">BLCC-M91</strain>
    </source>
</reference>
<feature type="compositionally biased region" description="Low complexity" evidence="1">
    <location>
        <begin position="57"/>
        <end position="133"/>
    </location>
</feature>
<proteinExistence type="predicted"/>
<dbReference type="Pfam" id="PF07466">
    <property type="entry name" value="DUF1517"/>
    <property type="match status" value="1"/>
</dbReference>
<evidence type="ECO:0000313" key="4">
    <source>
        <dbReference type="Proteomes" id="UP001231370"/>
    </source>
</evidence>
<dbReference type="EMBL" id="JAQPOK010000012">
    <property type="protein sequence ID" value="MDJ1177604.1"/>
    <property type="molecule type" value="Genomic_DNA"/>
</dbReference>
<comment type="caution">
    <text evidence="3">The sequence shown here is derived from an EMBL/GenBank/DDBJ whole genome shotgun (WGS) entry which is preliminary data.</text>
</comment>
<dbReference type="InterPro" id="IPR010903">
    <property type="entry name" value="DUF1517"/>
</dbReference>
<evidence type="ECO:0000313" key="3">
    <source>
        <dbReference type="EMBL" id="MDJ1177604.1"/>
    </source>
</evidence>
<dbReference type="InterPro" id="IPR053023">
    <property type="entry name" value="FLAP_modulator"/>
</dbReference>
<accession>A0ABT7BG90</accession>
<gene>
    <name evidence="3" type="ORF">PJF56_01885</name>
</gene>
<dbReference type="PANTHER" id="PTHR33975:SF2">
    <property type="entry name" value="MYELIN-ASSOCIATED OLIGODENDROCYTE BASIC PROTEIN"/>
    <property type="match status" value="1"/>
</dbReference>
<feature type="compositionally biased region" description="Pro residues" evidence="1">
    <location>
        <begin position="203"/>
        <end position="215"/>
    </location>
</feature>
<dbReference type="PANTHER" id="PTHR33975">
    <property type="entry name" value="MYELIN-ASSOCIATED OLIGODENDROCYTE BASIC PROTEIN"/>
    <property type="match status" value="1"/>
</dbReference>
<evidence type="ECO:0000256" key="2">
    <source>
        <dbReference type="SAM" id="Phobius"/>
    </source>
</evidence>